<dbReference type="EMBL" id="JAVSKO010000003">
    <property type="protein sequence ID" value="MDT3467928.1"/>
    <property type="molecule type" value="Genomic_DNA"/>
</dbReference>
<accession>A0AAJ2J9P4</accession>
<dbReference type="RefSeq" id="WP_312561488.1">
    <property type="nucleotide sequence ID" value="NZ_JAVSKO010000003.1"/>
</dbReference>
<evidence type="ECO:0008006" key="3">
    <source>
        <dbReference type="Google" id="ProtNLM"/>
    </source>
</evidence>
<evidence type="ECO:0000313" key="2">
    <source>
        <dbReference type="Proteomes" id="UP001251948"/>
    </source>
</evidence>
<dbReference type="Proteomes" id="UP001251948">
    <property type="component" value="Unassembled WGS sequence"/>
</dbReference>
<comment type="caution">
    <text evidence="1">The sequence shown here is derived from an EMBL/GenBank/DDBJ whole genome shotgun (WGS) entry which is preliminary data.</text>
</comment>
<reference evidence="1" key="1">
    <citation type="submission" date="2023-07" db="EMBL/GenBank/DDBJ databases">
        <title>Comparative genomics of clinical Stenotrophomonas maltophilia isolates reveals regions of diversity which correlate with colonization and persistence in vivo.</title>
        <authorList>
            <person name="Mcdaniel M.S."/>
            <person name="Swords W.E."/>
            <person name="Sumpter N.A."/>
            <person name="Lindgren N.R."/>
            <person name="Billiot C.E."/>
        </authorList>
    </citation>
    <scope>NUCLEOTIDE SEQUENCE</scope>
    <source>
        <strain evidence="1">Ism4</strain>
    </source>
</reference>
<protein>
    <recommendedName>
        <fullName evidence="3">Tail terminator</fullName>
    </recommendedName>
</protein>
<dbReference type="AlphaFoldDB" id="A0AAJ2J9P4"/>
<gene>
    <name evidence="1" type="ORF">ROV92_07950</name>
</gene>
<organism evidence="1 2">
    <name type="scientific">Stenotrophomonas maltophilia</name>
    <name type="common">Pseudomonas maltophilia</name>
    <name type="synonym">Xanthomonas maltophilia</name>
    <dbReference type="NCBI Taxonomy" id="40324"/>
    <lineage>
        <taxon>Bacteria</taxon>
        <taxon>Pseudomonadati</taxon>
        <taxon>Pseudomonadota</taxon>
        <taxon>Gammaproteobacteria</taxon>
        <taxon>Lysobacterales</taxon>
        <taxon>Lysobacteraceae</taxon>
        <taxon>Stenotrophomonas</taxon>
        <taxon>Stenotrophomonas maltophilia group</taxon>
    </lineage>
</organism>
<evidence type="ECO:0000313" key="1">
    <source>
        <dbReference type="EMBL" id="MDT3467928.1"/>
    </source>
</evidence>
<name>A0AAJ2J9P4_STEMA</name>
<proteinExistence type="predicted"/>
<sequence length="124" mass="13732">MAAGYWTDVGQVVTLEPSQLDPEYVDDGVAVYIERQERSPEQATARTHRLTTVCVLVKRVAQSAAEARLDAVVDDIERALDGRPKTWPPGFTAPQYESMEPVRAPAGADWVGALFRYTSTIPKR</sequence>